<name>A0A9P8UY84_9PEZI</name>
<dbReference type="RefSeq" id="XP_045964461.1">
    <property type="nucleotide sequence ID" value="XM_046096913.1"/>
</dbReference>
<sequence length="107" mass="12054">MQLSALFVNGYSMFLVVFVRCRGSSKLEWLVLLKAPTRADGSIQTRLMSLIIALQITAAHKHIYIVKSKDSKLEDRAGHPFDDQSQSCLPFIFLRLCHICSLVSLLC</sequence>
<keyword evidence="2" id="KW-1185">Reference proteome</keyword>
<evidence type="ECO:0000313" key="1">
    <source>
        <dbReference type="EMBL" id="KAH6660330.1"/>
    </source>
</evidence>
<protein>
    <submittedName>
        <fullName evidence="1">Uncharacterized protein</fullName>
    </submittedName>
</protein>
<evidence type="ECO:0000313" key="2">
    <source>
        <dbReference type="Proteomes" id="UP000758603"/>
    </source>
</evidence>
<dbReference type="GeneID" id="70125805"/>
<comment type="caution">
    <text evidence="1">The sequence shown here is derived from an EMBL/GenBank/DDBJ whole genome shotgun (WGS) entry which is preliminary data.</text>
</comment>
<gene>
    <name evidence="1" type="ORF">BKA67DRAFT_47952</name>
</gene>
<reference evidence="1" key="1">
    <citation type="journal article" date="2021" name="Nat. Commun.">
        <title>Genetic determinants of endophytism in the Arabidopsis root mycobiome.</title>
        <authorList>
            <person name="Mesny F."/>
            <person name="Miyauchi S."/>
            <person name="Thiergart T."/>
            <person name="Pickel B."/>
            <person name="Atanasova L."/>
            <person name="Karlsson M."/>
            <person name="Huettel B."/>
            <person name="Barry K.W."/>
            <person name="Haridas S."/>
            <person name="Chen C."/>
            <person name="Bauer D."/>
            <person name="Andreopoulos W."/>
            <person name="Pangilinan J."/>
            <person name="LaButti K."/>
            <person name="Riley R."/>
            <person name="Lipzen A."/>
            <person name="Clum A."/>
            <person name="Drula E."/>
            <person name="Henrissat B."/>
            <person name="Kohler A."/>
            <person name="Grigoriev I.V."/>
            <person name="Martin F.M."/>
            <person name="Hacquard S."/>
        </authorList>
    </citation>
    <scope>NUCLEOTIDE SEQUENCE</scope>
    <source>
        <strain evidence="1">MPI-SDFR-AT-0073</strain>
    </source>
</reference>
<accession>A0A9P8UY84</accession>
<dbReference type="AlphaFoldDB" id="A0A9P8UY84"/>
<organism evidence="1 2">
    <name type="scientific">Truncatella angustata</name>
    <dbReference type="NCBI Taxonomy" id="152316"/>
    <lineage>
        <taxon>Eukaryota</taxon>
        <taxon>Fungi</taxon>
        <taxon>Dikarya</taxon>
        <taxon>Ascomycota</taxon>
        <taxon>Pezizomycotina</taxon>
        <taxon>Sordariomycetes</taxon>
        <taxon>Xylariomycetidae</taxon>
        <taxon>Amphisphaeriales</taxon>
        <taxon>Sporocadaceae</taxon>
        <taxon>Truncatella</taxon>
    </lineage>
</organism>
<proteinExistence type="predicted"/>
<dbReference type="Proteomes" id="UP000758603">
    <property type="component" value="Unassembled WGS sequence"/>
</dbReference>
<dbReference type="EMBL" id="JAGPXC010000001">
    <property type="protein sequence ID" value="KAH6660330.1"/>
    <property type="molecule type" value="Genomic_DNA"/>
</dbReference>